<protein>
    <submittedName>
        <fullName evidence="2">Uncharacterized protein</fullName>
    </submittedName>
</protein>
<proteinExistence type="predicted"/>
<evidence type="ECO:0000313" key="3">
    <source>
        <dbReference type="Proteomes" id="UP001219525"/>
    </source>
</evidence>
<feature type="compositionally biased region" description="Basic residues" evidence="1">
    <location>
        <begin position="202"/>
        <end position="219"/>
    </location>
</feature>
<name>A0AAD6YG99_9AGAR</name>
<feature type="region of interest" description="Disordered" evidence="1">
    <location>
        <begin position="1"/>
        <end position="98"/>
    </location>
</feature>
<gene>
    <name evidence="2" type="ORF">GGX14DRAFT_395926</name>
</gene>
<keyword evidence="3" id="KW-1185">Reference proteome</keyword>
<organism evidence="2 3">
    <name type="scientific">Mycena pura</name>
    <dbReference type="NCBI Taxonomy" id="153505"/>
    <lineage>
        <taxon>Eukaryota</taxon>
        <taxon>Fungi</taxon>
        <taxon>Dikarya</taxon>
        <taxon>Basidiomycota</taxon>
        <taxon>Agaricomycotina</taxon>
        <taxon>Agaricomycetes</taxon>
        <taxon>Agaricomycetidae</taxon>
        <taxon>Agaricales</taxon>
        <taxon>Marasmiineae</taxon>
        <taxon>Mycenaceae</taxon>
        <taxon>Mycena</taxon>
    </lineage>
</organism>
<feature type="compositionally biased region" description="Low complexity" evidence="1">
    <location>
        <begin position="187"/>
        <end position="197"/>
    </location>
</feature>
<accession>A0AAD6YG99</accession>
<feature type="compositionally biased region" description="Polar residues" evidence="1">
    <location>
        <begin position="23"/>
        <end position="35"/>
    </location>
</feature>
<dbReference type="AlphaFoldDB" id="A0AAD6YG99"/>
<evidence type="ECO:0000256" key="1">
    <source>
        <dbReference type="SAM" id="MobiDB-lite"/>
    </source>
</evidence>
<dbReference type="Proteomes" id="UP001219525">
    <property type="component" value="Unassembled WGS sequence"/>
</dbReference>
<dbReference type="EMBL" id="JARJCW010000034">
    <property type="protein sequence ID" value="KAJ7208269.1"/>
    <property type="molecule type" value="Genomic_DNA"/>
</dbReference>
<sequence>MTRITSRVRIPTQRRRHLRLSASPATSHAAMSNAASPPRFTTFPPIASPHRASTRTLASRELMARPPNISSIRAIPGLRNTNERQLPPCNPPRGGSDSRAAWVKKLLCYGGLRRREATAPSPSSQHLAPGLSRIAPHVAMRRLPVPHPAPPSACSPHGPVSNGRAAPFLRTHHAELVLHLSLAPHPCRAAAPPRTAHQSPRAGHRPLRPRSAKKKKKLRRADAGVPVLLGAVFSTQDEGRFVRGTTFRGRTSFPKNGWLRRARRSAMPNVGCRSQMTARQGGSTCMVYGGAPGVRHTARREAVDILTWAWTEVYSAYRLTAYGAGTQTNYSFVQHFNSDGELPSGK</sequence>
<evidence type="ECO:0000313" key="2">
    <source>
        <dbReference type="EMBL" id="KAJ7208269.1"/>
    </source>
</evidence>
<feature type="region of interest" description="Disordered" evidence="1">
    <location>
        <begin position="187"/>
        <end position="220"/>
    </location>
</feature>
<comment type="caution">
    <text evidence="2">The sequence shown here is derived from an EMBL/GenBank/DDBJ whole genome shotgun (WGS) entry which is preliminary data.</text>
</comment>
<reference evidence="2" key="1">
    <citation type="submission" date="2023-03" db="EMBL/GenBank/DDBJ databases">
        <title>Massive genome expansion in bonnet fungi (Mycena s.s.) driven by repeated elements and novel gene families across ecological guilds.</title>
        <authorList>
            <consortium name="Lawrence Berkeley National Laboratory"/>
            <person name="Harder C.B."/>
            <person name="Miyauchi S."/>
            <person name="Viragh M."/>
            <person name="Kuo A."/>
            <person name="Thoen E."/>
            <person name="Andreopoulos B."/>
            <person name="Lu D."/>
            <person name="Skrede I."/>
            <person name="Drula E."/>
            <person name="Henrissat B."/>
            <person name="Morin E."/>
            <person name="Kohler A."/>
            <person name="Barry K."/>
            <person name="LaButti K."/>
            <person name="Morin E."/>
            <person name="Salamov A."/>
            <person name="Lipzen A."/>
            <person name="Mereny Z."/>
            <person name="Hegedus B."/>
            <person name="Baldrian P."/>
            <person name="Stursova M."/>
            <person name="Weitz H."/>
            <person name="Taylor A."/>
            <person name="Grigoriev I.V."/>
            <person name="Nagy L.G."/>
            <person name="Martin F."/>
            <person name="Kauserud H."/>
        </authorList>
    </citation>
    <scope>NUCLEOTIDE SEQUENCE</scope>
    <source>
        <strain evidence="2">9144</strain>
    </source>
</reference>